<keyword evidence="5 9" id="KW-0808">Transferase</keyword>
<dbReference type="GO" id="GO:0032259">
    <property type="term" value="P:methylation"/>
    <property type="evidence" value="ECO:0007669"/>
    <property type="project" value="UniProtKB-KW"/>
</dbReference>
<comment type="function">
    <text evidence="9">Involved in the cellular defense against the biological effects of O6-methylguanine (O6-MeG) and O4-methylthymine (O4-MeT) in DNA. Repairs the methylated nucleobase in DNA by stoichiometrically transferring the methyl group to a cysteine residue in the enzyme. This is a suicide reaction: the enzyme is irreversibly inactivated.</text>
</comment>
<comment type="miscellaneous">
    <text evidence="9">This enzyme catalyzes only one turnover and therefore is not strictly catalytic. According to one definition, an enzyme is a biocatalyst that acts repeatedly and over many reaction cycles.</text>
</comment>
<sequence length="165" mass="17745">MPQISINSPVGALTIFEFDDEIVSLDWGFVEDMETSPVLEEAKSQINAYFARKLTHFDLPLSPGGTPFQAAVWAAMCEIPLGQTATYQDLARAAGSPKGFRAVGMACGKNPIPILIPCHRVLASGGKPGGYSGDGGLETKEMLLKLEGVDLYKPKADQRQDAFDL</sequence>
<gene>
    <name evidence="12" type="ORF">COO20_07930</name>
</gene>
<reference evidence="12 13" key="1">
    <citation type="submission" date="2017-09" db="EMBL/GenBank/DDBJ databases">
        <title>Biodiversity and function of Thalassospira species in the particle-attached aromatic-hydrocarbon-degrading consortia from the surface seawater of the South China Sea.</title>
        <authorList>
            <person name="Dong C."/>
            <person name="Liu R."/>
            <person name="Shao Z."/>
        </authorList>
    </citation>
    <scope>NUCLEOTIDE SEQUENCE [LARGE SCALE GENOMIC DNA]</scope>
    <source>
        <strain evidence="12 13">CSC1P2</strain>
    </source>
</reference>
<protein>
    <recommendedName>
        <fullName evidence="9">Methylated-DNA--protein-cysteine methyltransferase</fullName>
        <ecNumber evidence="9">2.1.1.63</ecNumber>
    </recommendedName>
    <alternativeName>
        <fullName evidence="9">6-O-methylguanine-DNA methyltransferase</fullName>
        <shortName evidence="9">MGMT</shortName>
    </alternativeName>
    <alternativeName>
        <fullName evidence="9">O-6-methylguanine-DNA-alkyltransferase</fullName>
    </alternativeName>
</protein>
<evidence type="ECO:0000256" key="8">
    <source>
        <dbReference type="ARBA" id="ARBA00049348"/>
    </source>
</evidence>
<dbReference type="RefSeq" id="WP_101265307.1">
    <property type="nucleotide sequence ID" value="NZ_NWTK01000004.1"/>
</dbReference>
<dbReference type="FunFam" id="1.10.10.10:FF:000214">
    <property type="entry name" value="Methylated-DNA--protein-cysteine methyltransferase"/>
    <property type="match status" value="1"/>
</dbReference>
<dbReference type="GO" id="GO:0005737">
    <property type="term" value="C:cytoplasm"/>
    <property type="evidence" value="ECO:0007669"/>
    <property type="project" value="UniProtKB-SubCell"/>
</dbReference>
<dbReference type="InterPro" id="IPR014048">
    <property type="entry name" value="MethylDNA_cys_MeTrfase_DNA-bd"/>
</dbReference>
<comment type="subcellular location">
    <subcellularLocation>
        <location evidence="9">Cytoplasm</location>
    </subcellularLocation>
</comment>
<comment type="catalytic activity">
    <reaction evidence="8 9">
        <text>a 6-O-methyl-2'-deoxyguanosine in DNA + L-cysteinyl-[protein] = S-methyl-L-cysteinyl-[protein] + a 2'-deoxyguanosine in DNA</text>
        <dbReference type="Rhea" id="RHEA:24000"/>
        <dbReference type="Rhea" id="RHEA-COMP:10131"/>
        <dbReference type="Rhea" id="RHEA-COMP:10132"/>
        <dbReference type="Rhea" id="RHEA-COMP:11367"/>
        <dbReference type="Rhea" id="RHEA-COMP:11368"/>
        <dbReference type="ChEBI" id="CHEBI:29950"/>
        <dbReference type="ChEBI" id="CHEBI:82612"/>
        <dbReference type="ChEBI" id="CHEBI:85445"/>
        <dbReference type="ChEBI" id="CHEBI:85448"/>
        <dbReference type="EC" id="2.1.1.63"/>
    </reaction>
</comment>
<dbReference type="InterPro" id="IPR023546">
    <property type="entry name" value="MGMT"/>
</dbReference>
<dbReference type="Gene3D" id="1.10.10.10">
    <property type="entry name" value="Winged helix-like DNA-binding domain superfamily/Winged helix DNA-binding domain"/>
    <property type="match status" value="1"/>
</dbReference>
<dbReference type="InterPro" id="IPR008332">
    <property type="entry name" value="MethylG_MeTrfase_N"/>
</dbReference>
<evidence type="ECO:0000256" key="3">
    <source>
        <dbReference type="ARBA" id="ARBA00022490"/>
    </source>
</evidence>
<dbReference type="AlphaFoldDB" id="A0A2N3KVR6"/>
<dbReference type="CDD" id="cd06445">
    <property type="entry name" value="ATase"/>
    <property type="match status" value="1"/>
</dbReference>
<dbReference type="PANTHER" id="PTHR10815:SF13">
    <property type="entry name" value="METHYLATED-DNA--PROTEIN-CYSTEINE METHYLTRANSFERASE"/>
    <property type="match status" value="1"/>
</dbReference>
<dbReference type="Pfam" id="PF01035">
    <property type="entry name" value="DNA_binding_1"/>
    <property type="match status" value="1"/>
</dbReference>
<keyword evidence="3 9" id="KW-0963">Cytoplasm</keyword>
<dbReference type="SUPFAM" id="SSF46767">
    <property type="entry name" value="Methylated DNA-protein cysteine methyltransferase, C-terminal domain"/>
    <property type="match status" value="1"/>
</dbReference>
<name>A0A2N3KVR6_9PROT</name>
<keyword evidence="4 9" id="KW-0489">Methyltransferase</keyword>
<feature type="domain" description="Methylguanine DNA methyltransferase ribonuclease-like" evidence="11">
    <location>
        <begin position="6"/>
        <end position="63"/>
    </location>
</feature>
<evidence type="ECO:0000256" key="4">
    <source>
        <dbReference type="ARBA" id="ARBA00022603"/>
    </source>
</evidence>
<evidence type="ECO:0000313" key="13">
    <source>
        <dbReference type="Proteomes" id="UP000233597"/>
    </source>
</evidence>
<evidence type="ECO:0000259" key="10">
    <source>
        <dbReference type="Pfam" id="PF01035"/>
    </source>
</evidence>
<comment type="catalytic activity">
    <reaction evidence="1 9">
        <text>a 4-O-methyl-thymidine in DNA + L-cysteinyl-[protein] = a thymidine in DNA + S-methyl-L-cysteinyl-[protein]</text>
        <dbReference type="Rhea" id="RHEA:53428"/>
        <dbReference type="Rhea" id="RHEA-COMP:10131"/>
        <dbReference type="Rhea" id="RHEA-COMP:10132"/>
        <dbReference type="Rhea" id="RHEA-COMP:13555"/>
        <dbReference type="Rhea" id="RHEA-COMP:13556"/>
        <dbReference type="ChEBI" id="CHEBI:29950"/>
        <dbReference type="ChEBI" id="CHEBI:82612"/>
        <dbReference type="ChEBI" id="CHEBI:137386"/>
        <dbReference type="ChEBI" id="CHEBI:137387"/>
        <dbReference type="EC" id="2.1.1.63"/>
    </reaction>
</comment>
<dbReference type="EMBL" id="NWTK01000004">
    <property type="protein sequence ID" value="PKR54669.1"/>
    <property type="molecule type" value="Genomic_DNA"/>
</dbReference>
<dbReference type="SUPFAM" id="SSF53155">
    <property type="entry name" value="Methylated DNA-protein cysteine methyltransferase domain"/>
    <property type="match status" value="1"/>
</dbReference>
<accession>A0A2N3KVR6</accession>
<dbReference type="PANTHER" id="PTHR10815">
    <property type="entry name" value="METHYLATED-DNA--PROTEIN-CYSTEINE METHYLTRANSFERASE"/>
    <property type="match status" value="1"/>
</dbReference>
<evidence type="ECO:0000256" key="6">
    <source>
        <dbReference type="ARBA" id="ARBA00022763"/>
    </source>
</evidence>
<comment type="similarity">
    <text evidence="2 9">Belongs to the MGMT family.</text>
</comment>
<evidence type="ECO:0000256" key="5">
    <source>
        <dbReference type="ARBA" id="ARBA00022679"/>
    </source>
</evidence>
<proteinExistence type="inferred from homology"/>
<dbReference type="GO" id="GO:0003908">
    <property type="term" value="F:methylated-DNA-[protein]-cysteine S-methyltransferase activity"/>
    <property type="evidence" value="ECO:0007669"/>
    <property type="project" value="UniProtKB-UniRule"/>
</dbReference>
<dbReference type="Proteomes" id="UP000233597">
    <property type="component" value="Unassembled WGS sequence"/>
</dbReference>
<dbReference type="OrthoDB" id="9802228at2"/>
<evidence type="ECO:0000313" key="12">
    <source>
        <dbReference type="EMBL" id="PKR54669.1"/>
    </source>
</evidence>
<dbReference type="GO" id="GO:0006307">
    <property type="term" value="P:DNA alkylation repair"/>
    <property type="evidence" value="ECO:0007669"/>
    <property type="project" value="UniProtKB-UniRule"/>
</dbReference>
<dbReference type="HAMAP" id="MF_00772">
    <property type="entry name" value="OGT"/>
    <property type="match status" value="1"/>
</dbReference>
<organism evidence="12 13">
    <name type="scientific">Thalassospira marina</name>
    <dbReference type="NCBI Taxonomy" id="2048283"/>
    <lineage>
        <taxon>Bacteria</taxon>
        <taxon>Pseudomonadati</taxon>
        <taxon>Pseudomonadota</taxon>
        <taxon>Alphaproteobacteria</taxon>
        <taxon>Rhodospirillales</taxon>
        <taxon>Thalassospiraceae</taxon>
        <taxon>Thalassospira</taxon>
    </lineage>
</organism>
<evidence type="ECO:0000259" key="11">
    <source>
        <dbReference type="Pfam" id="PF02870"/>
    </source>
</evidence>
<dbReference type="EC" id="2.1.1.63" evidence="9"/>
<dbReference type="InterPro" id="IPR036217">
    <property type="entry name" value="MethylDNA_cys_MeTrfase_DNAb"/>
</dbReference>
<dbReference type="InterPro" id="IPR001497">
    <property type="entry name" value="MethylDNA_cys_MeTrfase_AS"/>
</dbReference>
<dbReference type="NCBIfam" id="TIGR00589">
    <property type="entry name" value="ogt"/>
    <property type="match status" value="1"/>
</dbReference>
<dbReference type="Gene3D" id="3.30.160.70">
    <property type="entry name" value="Methylated DNA-protein cysteine methyltransferase domain"/>
    <property type="match status" value="1"/>
</dbReference>
<dbReference type="Pfam" id="PF02870">
    <property type="entry name" value="Methyltransf_1N"/>
    <property type="match status" value="1"/>
</dbReference>
<evidence type="ECO:0000256" key="1">
    <source>
        <dbReference type="ARBA" id="ARBA00001286"/>
    </source>
</evidence>
<keyword evidence="7 9" id="KW-0234">DNA repair</keyword>
<keyword evidence="6 9" id="KW-0227">DNA damage</keyword>
<dbReference type="InterPro" id="IPR036631">
    <property type="entry name" value="MGMT_N_sf"/>
</dbReference>
<evidence type="ECO:0000256" key="2">
    <source>
        <dbReference type="ARBA" id="ARBA00008711"/>
    </source>
</evidence>
<evidence type="ECO:0000256" key="9">
    <source>
        <dbReference type="HAMAP-Rule" id="MF_00772"/>
    </source>
</evidence>
<dbReference type="PROSITE" id="PS00374">
    <property type="entry name" value="MGMT"/>
    <property type="match status" value="1"/>
</dbReference>
<evidence type="ECO:0000256" key="7">
    <source>
        <dbReference type="ARBA" id="ARBA00023204"/>
    </source>
</evidence>
<feature type="domain" description="Methylated-DNA-[protein]-cysteine S-methyltransferase DNA binding" evidence="10">
    <location>
        <begin position="67"/>
        <end position="149"/>
    </location>
</feature>
<feature type="active site" description="Nucleophile; methyl group acceptor" evidence="9">
    <location>
        <position position="118"/>
    </location>
</feature>
<comment type="caution">
    <text evidence="12">The sequence shown here is derived from an EMBL/GenBank/DDBJ whole genome shotgun (WGS) entry which is preliminary data.</text>
</comment>
<dbReference type="InterPro" id="IPR036388">
    <property type="entry name" value="WH-like_DNA-bd_sf"/>
</dbReference>